<dbReference type="SUPFAM" id="SSF90123">
    <property type="entry name" value="ABC transporter transmembrane region"/>
    <property type="match status" value="1"/>
</dbReference>
<dbReference type="InterPro" id="IPR003439">
    <property type="entry name" value="ABC_transporter-like_ATP-bd"/>
</dbReference>
<feature type="domain" description="ABC transmembrane type-1" evidence="10">
    <location>
        <begin position="19"/>
        <end position="309"/>
    </location>
</feature>
<protein>
    <submittedName>
        <fullName evidence="11">Multidrug ABC transporter ATP-binding protein</fullName>
    </submittedName>
</protein>
<dbReference type="GO" id="GO:0005886">
    <property type="term" value="C:plasma membrane"/>
    <property type="evidence" value="ECO:0007669"/>
    <property type="project" value="UniProtKB-SubCell"/>
</dbReference>
<keyword evidence="6 8" id="KW-1133">Transmembrane helix</keyword>
<gene>
    <name evidence="11" type="ORF">PAGU1579_04770</name>
</gene>
<dbReference type="GO" id="GO:0015421">
    <property type="term" value="F:ABC-type oligopeptide transporter activity"/>
    <property type="evidence" value="ECO:0007669"/>
    <property type="project" value="TreeGrafter"/>
</dbReference>
<keyword evidence="4" id="KW-0547">Nucleotide-binding</keyword>
<dbReference type="InterPro" id="IPR011527">
    <property type="entry name" value="ABC1_TM_dom"/>
</dbReference>
<dbReference type="PROSITE" id="PS50929">
    <property type="entry name" value="ABC_TM1F"/>
    <property type="match status" value="1"/>
</dbReference>
<dbReference type="InterPro" id="IPR003593">
    <property type="entry name" value="AAA+_ATPase"/>
</dbReference>
<dbReference type="PROSITE" id="PS50893">
    <property type="entry name" value="ABC_TRANSPORTER_2"/>
    <property type="match status" value="1"/>
</dbReference>
<dbReference type="EMBL" id="BJCR01000010">
    <property type="protein sequence ID" value="GCL68708.1"/>
    <property type="molecule type" value="Genomic_DNA"/>
</dbReference>
<feature type="transmembrane region" description="Helical" evidence="8">
    <location>
        <begin position="59"/>
        <end position="84"/>
    </location>
</feature>
<dbReference type="GO" id="GO:0005524">
    <property type="term" value="F:ATP binding"/>
    <property type="evidence" value="ECO:0007669"/>
    <property type="project" value="UniProtKB-KW"/>
</dbReference>
<feature type="transmembrane region" description="Helical" evidence="8">
    <location>
        <begin position="168"/>
        <end position="185"/>
    </location>
</feature>
<keyword evidence="2" id="KW-0813">Transport</keyword>
<dbReference type="Pfam" id="PF00664">
    <property type="entry name" value="ABC_membrane"/>
    <property type="match status" value="1"/>
</dbReference>
<evidence type="ECO:0000256" key="3">
    <source>
        <dbReference type="ARBA" id="ARBA00022692"/>
    </source>
</evidence>
<dbReference type="InterPro" id="IPR036640">
    <property type="entry name" value="ABC1_TM_sf"/>
</dbReference>
<organism evidence="11 12">
    <name type="scientific">Veillonella tobetsuensis</name>
    <dbReference type="NCBI Taxonomy" id="1110546"/>
    <lineage>
        <taxon>Bacteria</taxon>
        <taxon>Bacillati</taxon>
        <taxon>Bacillota</taxon>
        <taxon>Negativicutes</taxon>
        <taxon>Veillonellales</taxon>
        <taxon>Veillonellaceae</taxon>
        <taxon>Veillonella</taxon>
    </lineage>
</organism>
<evidence type="ECO:0000256" key="4">
    <source>
        <dbReference type="ARBA" id="ARBA00022741"/>
    </source>
</evidence>
<evidence type="ECO:0000256" key="8">
    <source>
        <dbReference type="SAM" id="Phobius"/>
    </source>
</evidence>
<comment type="subcellular location">
    <subcellularLocation>
        <location evidence="1">Cell membrane</location>
        <topology evidence="1">Multi-pass membrane protein</topology>
    </subcellularLocation>
</comment>
<evidence type="ECO:0000259" key="10">
    <source>
        <dbReference type="PROSITE" id="PS50929"/>
    </source>
</evidence>
<dbReference type="Gene3D" id="3.40.50.300">
    <property type="entry name" value="P-loop containing nucleotide triphosphate hydrolases"/>
    <property type="match status" value="1"/>
</dbReference>
<dbReference type="PANTHER" id="PTHR43394:SF1">
    <property type="entry name" value="ATP-BINDING CASSETTE SUB-FAMILY B MEMBER 10, MITOCHONDRIAL"/>
    <property type="match status" value="1"/>
</dbReference>
<dbReference type="SUPFAM" id="SSF52540">
    <property type="entry name" value="P-loop containing nucleoside triphosphate hydrolases"/>
    <property type="match status" value="1"/>
</dbReference>
<evidence type="ECO:0000313" key="11">
    <source>
        <dbReference type="EMBL" id="GCL68708.1"/>
    </source>
</evidence>
<keyword evidence="7 8" id="KW-0472">Membrane</keyword>
<sequence>MSPLRRFLVESKSQWSWLALLILALITAAIFEVSAPVLLGKVVDAIVSGLQTNQDINTIFASIDTIILWLIAIYSGHALFTYFGEYMMASIGSKTVLALRTRMSTHLYSLPIEYFHDHQRGDLLSRLTSDLDTVAETIGEGVPGLVSAIIGIIGATAMMIWISPILGISIIAIICIGIVCLTWLSKRARRVYLKNQSALGAFNCGIEEIVVGKPLIQTFGLEETTTNQVNILNENLFKSMRNAAFTSQLVEPLVKFLNQFTYCLVAIQGGLMVLRGAISIGDIQAFFLYVGQVSDPLSRSSYIMTKFQETAAALGRIYEVIDTPSEIDNGTLMLSNSKADINTDTIGSDSSIIANTPSRITHTGTIDFEHVDFGYAPSNVFMKDINIHIPGGSMVAIVGPTGAGKSTLVNLIMRFYDIMKGRITIDGVDIRDVSRESLHNTVGMVLQDAWIFTGTIADNIGYGKPNATRQEIEYVAKLAMADYFIRTLPNGYDTMLKQGGDDLSQGQRQLITIARAFLADPSILILDEATANVDTRTEVEVQKAMNTLLKGRTSIIIAHRLSTIKNADFLLVVENGTIVEQGTHQELIERGGHYKELYENYVAGRRAMTSSLIVLIIILFSKLV</sequence>
<feature type="domain" description="ABC transporter" evidence="9">
    <location>
        <begin position="366"/>
        <end position="600"/>
    </location>
</feature>
<dbReference type="InterPro" id="IPR039421">
    <property type="entry name" value="Type_1_exporter"/>
</dbReference>
<name>A0A480BBY6_9FIRM</name>
<reference evidence="11 12" key="1">
    <citation type="submission" date="2019-03" db="EMBL/GenBank/DDBJ databases">
        <title>Draft genome sequences of two Veillonella tobetsuensis clinical isolates from intraoperative bronchial fluids of elderly patients with pulmonary carcinoma.</title>
        <authorList>
            <person name="Akiyama T."/>
        </authorList>
    </citation>
    <scope>NUCLEOTIDE SEQUENCE [LARGE SCALE GENOMIC DNA]</scope>
    <source>
        <strain evidence="11 12">PAGU 1579</strain>
    </source>
</reference>
<dbReference type="CDD" id="cd18547">
    <property type="entry name" value="ABC_6TM_Tm288_like"/>
    <property type="match status" value="1"/>
</dbReference>
<dbReference type="Proteomes" id="UP000303581">
    <property type="component" value="Unassembled WGS sequence"/>
</dbReference>
<keyword evidence="3 8" id="KW-0812">Transmembrane</keyword>
<dbReference type="GO" id="GO:0016887">
    <property type="term" value="F:ATP hydrolysis activity"/>
    <property type="evidence" value="ECO:0007669"/>
    <property type="project" value="InterPro"/>
</dbReference>
<feature type="transmembrane region" description="Helical" evidence="8">
    <location>
        <begin position="15"/>
        <end position="39"/>
    </location>
</feature>
<accession>A0A480BBY6</accession>
<keyword evidence="12" id="KW-1185">Reference proteome</keyword>
<dbReference type="RefSeq" id="WP_249928082.1">
    <property type="nucleotide sequence ID" value="NZ_BJCR01000010.1"/>
</dbReference>
<dbReference type="SMART" id="SM00382">
    <property type="entry name" value="AAA"/>
    <property type="match status" value="1"/>
</dbReference>
<dbReference type="Gene3D" id="1.20.1560.10">
    <property type="entry name" value="ABC transporter type 1, transmembrane domain"/>
    <property type="match status" value="1"/>
</dbReference>
<evidence type="ECO:0000256" key="1">
    <source>
        <dbReference type="ARBA" id="ARBA00004651"/>
    </source>
</evidence>
<evidence type="ECO:0000259" key="9">
    <source>
        <dbReference type="PROSITE" id="PS50893"/>
    </source>
</evidence>
<evidence type="ECO:0000256" key="2">
    <source>
        <dbReference type="ARBA" id="ARBA00022448"/>
    </source>
</evidence>
<feature type="transmembrane region" description="Helical" evidence="8">
    <location>
        <begin position="142"/>
        <end position="162"/>
    </location>
</feature>
<dbReference type="FunFam" id="3.40.50.300:FF:000287">
    <property type="entry name" value="Multidrug ABC transporter ATP-binding protein"/>
    <property type="match status" value="1"/>
</dbReference>
<evidence type="ECO:0000256" key="7">
    <source>
        <dbReference type="ARBA" id="ARBA00023136"/>
    </source>
</evidence>
<dbReference type="InterPro" id="IPR027417">
    <property type="entry name" value="P-loop_NTPase"/>
</dbReference>
<dbReference type="Pfam" id="PF00005">
    <property type="entry name" value="ABC_tran"/>
    <property type="match status" value="1"/>
</dbReference>
<keyword evidence="5 11" id="KW-0067">ATP-binding</keyword>
<evidence type="ECO:0000256" key="6">
    <source>
        <dbReference type="ARBA" id="ARBA00022989"/>
    </source>
</evidence>
<dbReference type="PANTHER" id="PTHR43394">
    <property type="entry name" value="ATP-DEPENDENT PERMEASE MDL1, MITOCHONDRIAL"/>
    <property type="match status" value="1"/>
</dbReference>
<dbReference type="PROSITE" id="PS00211">
    <property type="entry name" value="ABC_TRANSPORTER_1"/>
    <property type="match status" value="1"/>
</dbReference>
<dbReference type="CDD" id="cd03254">
    <property type="entry name" value="ABCC_Glucan_exporter_like"/>
    <property type="match status" value="1"/>
</dbReference>
<dbReference type="InterPro" id="IPR017871">
    <property type="entry name" value="ABC_transporter-like_CS"/>
</dbReference>
<proteinExistence type="predicted"/>
<evidence type="ECO:0000256" key="5">
    <source>
        <dbReference type="ARBA" id="ARBA00022840"/>
    </source>
</evidence>
<comment type="caution">
    <text evidence="11">The sequence shown here is derived from an EMBL/GenBank/DDBJ whole genome shotgun (WGS) entry which is preliminary data.</text>
</comment>
<dbReference type="AlphaFoldDB" id="A0A480BBY6"/>
<evidence type="ECO:0000313" key="12">
    <source>
        <dbReference type="Proteomes" id="UP000303581"/>
    </source>
</evidence>